<evidence type="ECO:0000259" key="2">
    <source>
        <dbReference type="SMART" id="SM00458"/>
    </source>
</evidence>
<name>A0ABW0NUC4_9MICO</name>
<dbReference type="Proteomes" id="UP001596039">
    <property type="component" value="Unassembled WGS sequence"/>
</dbReference>
<dbReference type="InterPro" id="IPR000772">
    <property type="entry name" value="Ricin_B_lectin"/>
</dbReference>
<proteinExistence type="predicted"/>
<organism evidence="3 4">
    <name type="scientific">Lysinimonas soli</name>
    <dbReference type="NCBI Taxonomy" id="1074233"/>
    <lineage>
        <taxon>Bacteria</taxon>
        <taxon>Bacillati</taxon>
        <taxon>Actinomycetota</taxon>
        <taxon>Actinomycetes</taxon>
        <taxon>Micrococcales</taxon>
        <taxon>Microbacteriaceae</taxon>
        <taxon>Lysinimonas</taxon>
    </lineage>
</organism>
<dbReference type="Pfam" id="PF00652">
    <property type="entry name" value="Ricin_B_lectin"/>
    <property type="match status" value="1"/>
</dbReference>
<keyword evidence="1" id="KW-1133">Transmembrane helix</keyword>
<sequence length="463" mass="46771">MPRRLARLLPNPGTVRGKLGIAAFLVAFFVLAGSTAGYAYWVTSVSATSTVGAATLSLSTSNFTSVGYTFGNDALVTTGSVTVANTTTTSSTRSGAVTLTFGPAATATLAGKVTASVWSTTSAANCTATTTVPGGATTALWSASPAVSTTLAPGASAVYCIRSSVASRETLATSGGSMTFSPKITATITVGSFTGSTSATTTQSSQYVYPAATPDTTHWMWIRPNFSNASYDYCADVSGAGSTTGTIVISYDCKTSGAANQQWDLSPSGVTGYFTIAPRNASGLRIDDNSSTASGAAVTVNTAGTASTATNQQWQLQTVSPGVYEIVSAYSGMCLTSMSGTGENLGGMTQAPCAGTVYQQFLLSQAFQSFSCSTGLGSWTWSWTSAATGPYHVLVTHGGTTSEVVTTATTASGATLAFSTVSSYGLGTFSVSFVDGNGTLVGTGTITANFLNLGNGCTANDLQ</sequence>
<dbReference type="CDD" id="cd00161">
    <property type="entry name" value="beta-trefoil_Ricin-like"/>
    <property type="match status" value="1"/>
</dbReference>
<keyword evidence="1" id="KW-0472">Membrane</keyword>
<accession>A0ABW0NUC4</accession>
<comment type="caution">
    <text evidence="3">The sequence shown here is derived from an EMBL/GenBank/DDBJ whole genome shotgun (WGS) entry which is preliminary data.</text>
</comment>
<evidence type="ECO:0000313" key="3">
    <source>
        <dbReference type="EMBL" id="MFC5503613.1"/>
    </source>
</evidence>
<dbReference type="SMART" id="SM00458">
    <property type="entry name" value="RICIN"/>
    <property type="match status" value="1"/>
</dbReference>
<evidence type="ECO:0000256" key="1">
    <source>
        <dbReference type="SAM" id="Phobius"/>
    </source>
</evidence>
<dbReference type="InterPro" id="IPR035992">
    <property type="entry name" value="Ricin_B-like_lectins"/>
</dbReference>
<dbReference type="SUPFAM" id="SSF50370">
    <property type="entry name" value="Ricin B-like lectins"/>
    <property type="match status" value="1"/>
</dbReference>
<keyword evidence="4" id="KW-1185">Reference proteome</keyword>
<dbReference type="PROSITE" id="PS50231">
    <property type="entry name" value="RICIN_B_LECTIN"/>
    <property type="match status" value="1"/>
</dbReference>
<keyword evidence="1" id="KW-0812">Transmembrane</keyword>
<dbReference type="EMBL" id="JBHSMG010000006">
    <property type="protein sequence ID" value="MFC5503613.1"/>
    <property type="molecule type" value="Genomic_DNA"/>
</dbReference>
<dbReference type="RefSeq" id="WP_386741353.1">
    <property type="nucleotide sequence ID" value="NZ_JBHSMG010000006.1"/>
</dbReference>
<reference evidence="4" key="1">
    <citation type="journal article" date="2019" name="Int. J. Syst. Evol. Microbiol.">
        <title>The Global Catalogue of Microorganisms (GCM) 10K type strain sequencing project: providing services to taxonomists for standard genome sequencing and annotation.</title>
        <authorList>
            <consortium name="The Broad Institute Genomics Platform"/>
            <consortium name="The Broad Institute Genome Sequencing Center for Infectious Disease"/>
            <person name="Wu L."/>
            <person name="Ma J."/>
        </authorList>
    </citation>
    <scope>NUCLEOTIDE SEQUENCE [LARGE SCALE GENOMIC DNA]</scope>
    <source>
        <strain evidence="4">CGMCC 4.6997</strain>
    </source>
</reference>
<evidence type="ECO:0000313" key="4">
    <source>
        <dbReference type="Proteomes" id="UP001596039"/>
    </source>
</evidence>
<gene>
    <name evidence="3" type="ORF">ACFPJ4_15310</name>
</gene>
<protein>
    <submittedName>
        <fullName evidence="3">RICIN domain-containing protein</fullName>
    </submittedName>
</protein>
<feature type="domain" description="Ricin B lectin" evidence="2">
    <location>
        <begin position="223"/>
        <end position="364"/>
    </location>
</feature>
<dbReference type="Gene3D" id="2.80.10.50">
    <property type="match status" value="2"/>
</dbReference>
<feature type="transmembrane region" description="Helical" evidence="1">
    <location>
        <begin position="21"/>
        <end position="41"/>
    </location>
</feature>